<dbReference type="EMBL" id="CP029487">
    <property type="protein sequence ID" value="QCT71945.1"/>
    <property type="molecule type" value="Genomic_DNA"/>
</dbReference>
<sequence length="63" mass="7214">MDKIFSGFCPTQKKDYQIIVKYIDTSTFDAQEHEKGTFDCAYNMYGNKCNIQCPIYSSAPDSI</sequence>
<dbReference type="RefSeq" id="WP_073383712.1">
    <property type="nucleotide sequence ID" value="NZ_CP029487.1"/>
</dbReference>
<dbReference type="KEGG" id="emt:CPZ25_011595"/>
<dbReference type="AlphaFoldDB" id="A0A2A5T8Q1"/>
<name>A0A2A5T8Q1_EUBML</name>
<keyword evidence="2" id="KW-1185">Reference proteome</keyword>
<reference evidence="1 2" key="1">
    <citation type="submission" date="2018-05" db="EMBL/GenBank/DDBJ databases">
        <title>Genome comparison of Eubacterium sp.</title>
        <authorList>
            <person name="Feng Y."/>
            <person name="Sanchez-Andrea I."/>
            <person name="Stams A.J.M."/>
            <person name="De Vos W.M."/>
        </authorList>
    </citation>
    <scope>NUCLEOTIDE SEQUENCE [LARGE SCALE GENOMIC DNA]</scope>
    <source>
        <strain evidence="1 2">YI</strain>
    </source>
</reference>
<organism evidence="1 2">
    <name type="scientific">Eubacterium maltosivorans</name>
    <dbReference type="NCBI Taxonomy" id="2041044"/>
    <lineage>
        <taxon>Bacteria</taxon>
        <taxon>Bacillati</taxon>
        <taxon>Bacillota</taxon>
        <taxon>Clostridia</taxon>
        <taxon>Eubacteriales</taxon>
        <taxon>Eubacteriaceae</taxon>
        <taxon>Eubacterium</taxon>
    </lineage>
</organism>
<proteinExistence type="predicted"/>
<evidence type="ECO:0000313" key="2">
    <source>
        <dbReference type="Proteomes" id="UP000218387"/>
    </source>
</evidence>
<protein>
    <submittedName>
        <fullName evidence="1">Uncharacterized protein</fullName>
    </submittedName>
</protein>
<gene>
    <name evidence="1" type="ORF">CPZ25_011595</name>
</gene>
<accession>A0A2A5T8Q1</accession>
<evidence type="ECO:0000313" key="1">
    <source>
        <dbReference type="EMBL" id="QCT71945.1"/>
    </source>
</evidence>
<dbReference type="Proteomes" id="UP000218387">
    <property type="component" value="Chromosome"/>
</dbReference>